<protein>
    <submittedName>
        <fullName evidence="5">Uncharacterized protein</fullName>
    </submittedName>
</protein>
<evidence type="ECO:0000313" key="4">
    <source>
        <dbReference type="EMBL" id="BBN10517.1"/>
    </source>
</evidence>
<reference evidence="5 6" key="1">
    <citation type="submission" date="2016-03" db="EMBL/GenBank/DDBJ databases">
        <title>Mechanisms controlling the formation of the plant cell surface in tip-growing cells are functionally conserved among land plants.</title>
        <authorList>
            <person name="Honkanen S."/>
            <person name="Jones V.A."/>
            <person name="Morieri G."/>
            <person name="Champion C."/>
            <person name="Hetherington A.J."/>
            <person name="Kelly S."/>
            <person name="Saint-Marcoux D."/>
            <person name="Proust H."/>
            <person name="Prescott H."/>
            <person name="Dolan L."/>
        </authorList>
    </citation>
    <scope>NUCLEOTIDE SEQUENCE [LARGE SCALE GENOMIC DNA]</scope>
    <source>
        <strain evidence="6">cv. Tak-1 and cv. Tak-2</strain>
        <tissue evidence="5">Whole gametophyte</tissue>
    </source>
</reference>
<reference evidence="7" key="3">
    <citation type="journal article" date="2020" name="Curr. Biol.">
        <title>Chromatin organization in early land plants reveals an ancestral association between H3K27me3, transposons, and constitutive heterochromatin.</title>
        <authorList>
            <person name="Montgomery S.A."/>
            <person name="Tanizawa Y."/>
            <person name="Galik B."/>
            <person name="Wang N."/>
            <person name="Ito T."/>
            <person name="Mochizuki T."/>
            <person name="Akimcheva S."/>
            <person name="Bowman J.L."/>
            <person name="Cognat V."/>
            <person name="Marechal-Drouard L."/>
            <person name="Ekker H."/>
            <person name="Hong S.F."/>
            <person name="Kohchi T."/>
            <person name="Lin S.S."/>
            <person name="Liu L.D."/>
            <person name="Nakamura Y."/>
            <person name="Valeeva L.R."/>
            <person name="Shakirov E.V."/>
            <person name="Shippen D.E."/>
            <person name="Wei W.L."/>
            <person name="Yagura M."/>
            <person name="Yamaoka S."/>
            <person name="Yamato K.T."/>
            <person name="Liu C."/>
            <person name="Berger F."/>
        </authorList>
    </citation>
    <scope>NUCLEOTIDE SEQUENCE [LARGE SCALE GENOMIC DNA]</scope>
    <source>
        <strain evidence="7">Tak-1</strain>
    </source>
</reference>
<dbReference type="FunFam" id="3.20.10.10:FF:000002">
    <property type="entry name" value="D-alanine aminotransferase"/>
    <property type="match status" value="1"/>
</dbReference>
<comment type="similarity">
    <text evidence="2">Belongs to the class-IV pyridoxal-phosphate-dependent aminotransferase family.</text>
</comment>
<dbReference type="Proteomes" id="UP001162541">
    <property type="component" value="Chromosome 5"/>
</dbReference>
<gene>
    <name evidence="5" type="ORF">AXG93_3017s1400</name>
    <name evidence="4" type="ORF">Mp_5g04180</name>
</gene>
<evidence type="ECO:0000313" key="7">
    <source>
        <dbReference type="Proteomes" id="UP001162541"/>
    </source>
</evidence>
<dbReference type="GO" id="GO:0008652">
    <property type="term" value="P:amino acid biosynthetic process"/>
    <property type="evidence" value="ECO:0007669"/>
    <property type="project" value="UniProtKB-ARBA"/>
</dbReference>
<dbReference type="EMBL" id="AP019870">
    <property type="protein sequence ID" value="BBN10517.1"/>
    <property type="molecule type" value="Genomic_DNA"/>
</dbReference>
<accession>A0A176WH10</accession>
<dbReference type="Proteomes" id="UP000077202">
    <property type="component" value="Unassembled WGS sequence"/>
</dbReference>
<evidence type="ECO:0000256" key="1">
    <source>
        <dbReference type="ARBA" id="ARBA00001933"/>
    </source>
</evidence>
<dbReference type="CDD" id="cd00449">
    <property type="entry name" value="PLPDE_IV"/>
    <property type="match status" value="1"/>
</dbReference>
<dbReference type="SUPFAM" id="SSF56752">
    <property type="entry name" value="D-aminoacid aminotransferase-like PLP-dependent enzymes"/>
    <property type="match status" value="1"/>
</dbReference>
<dbReference type="GO" id="GO:0046394">
    <property type="term" value="P:carboxylic acid biosynthetic process"/>
    <property type="evidence" value="ECO:0007669"/>
    <property type="project" value="UniProtKB-ARBA"/>
</dbReference>
<evidence type="ECO:0000313" key="5">
    <source>
        <dbReference type="EMBL" id="OAE32369.1"/>
    </source>
</evidence>
<organism evidence="5 6">
    <name type="scientific">Marchantia polymorpha subsp. ruderalis</name>
    <dbReference type="NCBI Taxonomy" id="1480154"/>
    <lineage>
        <taxon>Eukaryota</taxon>
        <taxon>Viridiplantae</taxon>
        <taxon>Streptophyta</taxon>
        <taxon>Embryophyta</taxon>
        <taxon>Marchantiophyta</taxon>
        <taxon>Marchantiopsida</taxon>
        <taxon>Marchantiidae</taxon>
        <taxon>Marchantiales</taxon>
        <taxon>Marchantiaceae</taxon>
        <taxon>Marchantia</taxon>
    </lineage>
</organism>
<sequence>MVQCLTPLPNPSRLCPKGLYAHASLSLQHGENSQISSTQNQSKLQRFSQSAKFASEFSVYRSLAAPRPHFDRPRGATMDIPGASAVEISELAAATPTDSIPVLTLTEVANRLHDYTHPRCKPYTAMYSSVVGGITLDPAAMVVPLDDHIVHRGHGVFDTATVFNGFLYELDAHVDRLLRSAAQARIPLPFPRAVLRNILVQTAAASGTREGTLRYWLSVGPGDFNLSPAHCTSTFYAVMIAEERKSREIVGGVKVITSSVPIKRPYFATMKTTNYLPNALAKMDGEDKGAYQAIWLDDEGFIAEGANMNVAFVSKGTLMVPSFDNILSGCTAKRMLVLVEQLVANSSYNGGALLNVKVGRITVEEARKADEMMLVVSSHLILPVTEWDGQAVGNGEVGPVVKQLLSLMEDDLFNGPPEVREAVPYKN</sequence>
<reference evidence="4" key="2">
    <citation type="journal article" date="2019" name="Curr. Biol.">
        <title>Chromatin organization in early land plants reveals an ancestral association between H3K27me3, transposons, and constitutive heterochromatin.</title>
        <authorList>
            <person name="Montgomery S.A."/>
            <person name="Tanizawa Y."/>
            <person name="Galik B."/>
            <person name="Wang N."/>
            <person name="Ito T."/>
            <person name="Mochizuki T."/>
            <person name="Akimcheva S."/>
            <person name="Bowman J."/>
            <person name="Cognat V."/>
            <person name="Drouard L."/>
            <person name="Ekker H."/>
            <person name="Houng S."/>
            <person name="Kohchi T."/>
            <person name="Lin S."/>
            <person name="Liu L.D."/>
            <person name="Nakamura Y."/>
            <person name="Valeeva L.R."/>
            <person name="Shakirov E.V."/>
            <person name="Shippen D.E."/>
            <person name="Wei W."/>
            <person name="Yagura M."/>
            <person name="Yamaoka S."/>
            <person name="Yamato K.T."/>
            <person name="Liu C."/>
            <person name="Berger F."/>
        </authorList>
    </citation>
    <scope>NUCLEOTIDE SEQUENCE [LARGE SCALE GENOMIC DNA]</scope>
    <source>
        <strain evidence="4">Tak-1</strain>
    </source>
</reference>
<dbReference type="PANTHER" id="PTHR42743:SF22">
    <property type="entry name" value="D-AMINO-ACID TRANSAMINASE, CHLOROPLASTIC"/>
    <property type="match status" value="1"/>
</dbReference>
<keyword evidence="6" id="KW-1185">Reference proteome</keyword>
<dbReference type="FunFam" id="3.30.470.10:FF:000008">
    <property type="entry name" value="D-amino-acid transaminase, chloroplastic"/>
    <property type="match status" value="1"/>
</dbReference>
<dbReference type="AlphaFoldDB" id="A0A176WH10"/>
<keyword evidence="3" id="KW-0663">Pyridoxal phosphate</keyword>
<evidence type="ECO:0000313" key="6">
    <source>
        <dbReference type="Proteomes" id="UP000077202"/>
    </source>
</evidence>
<dbReference type="InterPro" id="IPR043132">
    <property type="entry name" value="BCAT-like_C"/>
</dbReference>
<dbReference type="Gene3D" id="3.30.470.10">
    <property type="match status" value="1"/>
</dbReference>
<evidence type="ECO:0000256" key="3">
    <source>
        <dbReference type="ARBA" id="ARBA00022898"/>
    </source>
</evidence>
<dbReference type="Pfam" id="PF01063">
    <property type="entry name" value="Aminotran_4"/>
    <property type="match status" value="1"/>
</dbReference>
<dbReference type="InterPro" id="IPR050571">
    <property type="entry name" value="Class-IV_PLP-Dep_Aminotrnsfr"/>
</dbReference>
<dbReference type="InterPro" id="IPR043131">
    <property type="entry name" value="BCAT-like_N"/>
</dbReference>
<dbReference type="EMBL" id="LVLJ01000840">
    <property type="protein sequence ID" value="OAE32369.1"/>
    <property type="molecule type" value="Genomic_DNA"/>
</dbReference>
<dbReference type="PANTHER" id="PTHR42743">
    <property type="entry name" value="AMINO-ACID AMINOTRANSFERASE"/>
    <property type="match status" value="1"/>
</dbReference>
<name>A0A176WH10_MARPO</name>
<comment type="cofactor">
    <cofactor evidence="1">
        <name>pyridoxal 5'-phosphate</name>
        <dbReference type="ChEBI" id="CHEBI:597326"/>
    </cofactor>
</comment>
<proteinExistence type="inferred from homology"/>
<dbReference type="Gene3D" id="3.20.10.10">
    <property type="entry name" value="D-amino Acid Aminotransferase, subunit A, domain 2"/>
    <property type="match status" value="1"/>
</dbReference>
<dbReference type="InterPro" id="IPR001544">
    <property type="entry name" value="Aminotrans_IV"/>
</dbReference>
<dbReference type="GO" id="GO:0003824">
    <property type="term" value="F:catalytic activity"/>
    <property type="evidence" value="ECO:0007669"/>
    <property type="project" value="InterPro"/>
</dbReference>
<dbReference type="InterPro" id="IPR036038">
    <property type="entry name" value="Aminotransferase-like"/>
</dbReference>
<evidence type="ECO:0000256" key="2">
    <source>
        <dbReference type="ARBA" id="ARBA00009320"/>
    </source>
</evidence>